<reference evidence="1 2" key="1">
    <citation type="submission" date="2018-04" db="EMBL/GenBank/DDBJ databases">
        <title>Genomic Encyclopedia of Type Strains, Phase III (KMG-III): the genomes of soil and plant-associated and newly described type strains.</title>
        <authorList>
            <person name="Whitman W."/>
        </authorList>
    </citation>
    <scope>NUCLEOTIDE SEQUENCE [LARGE SCALE GENOMIC DNA]</scope>
    <source>
        <strain evidence="1 2">MA101b</strain>
    </source>
</reference>
<organism evidence="1 2">
    <name type="scientific">Sphingomonas aurantiaca</name>
    <dbReference type="NCBI Taxonomy" id="185949"/>
    <lineage>
        <taxon>Bacteria</taxon>
        <taxon>Pseudomonadati</taxon>
        <taxon>Pseudomonadota</taxon>
        <taxon>Alphaproteobacteria</taxon>
        <taxon>Sphingomonadales</taxon>
        <taxon>Sphingomonadaceae</taxon>
        <taxon>Sphingomonas</taxon>
    </lineage>
</organism>
<proteinExistence type="predicted"/>
<keyword evidence="2" id="KW-1185">Reference proteome</keyword>
<accession>A0A2T5GH21</accession>
<dbReference type="AlphaFoldDB" id="A0A2T5GH21"/>
<name>A0A2T5GH21_9SPHN</name>
<evidence type="ECO:0000313" key="2">
    <source>
        <dbReference type="Proteomes" id="UP000244189"/>
    </source>
</evidence>
<comment type="caution">
    <text evidence="1">The sequence shown here is derived from an EMBL/GenBank/DDBJ whole genome shotgun (WGS) entry which is preliminary data.</text>
</comment>
<protein>
    <submittedName>
        <fullName evidence="1">Uncharacterized protein</fullName>
    </submittedName>
</protein>
<dbReference type="RefSeq" id="WP_208631442.1">
    <property type="nucleotide sequence ID" value="NZ_QAOG01000007.1"/>
</dbReference>
<gene>
    <name evidence="1" type="ORF">C8J26_3479</name>
</gene>
<sequence>MIAEVRTQGYAKSIELLRAQRTDPDVAAQVIVLVEDRRALWAAFDAEFPDRVRRSLDGLRRNFTALRSRCLKGSPLDTVILALGQTIRHFFDTVEPFNLEILRCDSADPEWRAFEAALRILRKSIGFQVAALATSYSLPLQGEFAEYQPMIQDNAGPFAALPQDFGNGDASAYAKGRQTIGLSPETLDRQVIVR</sequence>
<dbReference type="Proteomes" id="UP000244189">
    <property type="component" value="Unassembled WGS sequence"/>
</dbReference>
<dbReference type="EMBL" id="QAOG01000007">
    <property type="protein sequence ID" value="PTQ58612.1"/>
    <property type="molecule type" value="Genomic_DNA"/>
</dbReference>
<evidence type="ECO:0000313" key="1">
    <source>
        <dbReference type="EMBL" id="PTQ58612.1"/>
    </source>
</evidence>